<dbReference type="Proteomes" id="UP000030690">
    <property type="component" value="Unassembled WGS sequence"/>
</dbReference>
<accession>A0A024V9L4</accession>
<evidence type="ECO:0008006" key="3">
    <source>
        <dbReference type="Google" id="ProtNLM"/>
    </source>
</evidence>
<dbReference type="AlphaFoldDB" id="A0A024V9L4"/>
<organism evidence="1 2">
    <name type="scientific">Plasmodium falciparum Vietnam Oak-Knoll</name>
    <name type="common">FVO</name>
    <dbReference type="NCBI Taxonomy" id="1036723"/>
    <lineage>
        <taxon>Eukaryota</taxon>
        <taxon>Sar</taxon>
        <taxon>Alveolata</taxon>
        <taxon>Apicomplexa</taxon>
        <taxon>Aconoidasida</taxon>
        <taxon>Haemosporida</taxon>
        <taxon>Plasmodiidae</taxon>
        <taxon>Plasmodium</taxon>
        <taxon>Plasmodium (Laverania)</taxon>
    </lineage>
</organism>
<sequence>MIKLPFYSFNKNSLLVQCLKSACVYYIPQNLLVLSAFIFYKYKKSQFTNGKRIPITNCNEAIHNFVVEKKLKKDGHTNTEKKKCIHHIVSLKKKKKKIIIKNKYI</sequence>
<dbReference type="OrthoDB" id="375681at2759"/>
<dbReference type="InterPro" id="IPR056348">
    <property type="entry name" value="Microp_apicomplexa_9"/>
</dbReference>
<gene>
    <name evidence="1" type="ORF">PFFVO_02015</name>
</gene>
<name>A0A024V9L4_PLAFA</name>
<protein>
    <recommendedName>
        <fullName evidence="3">Protein MPODD</fullName>
    </recommendedName>
</protein>
<evidence type="ECO:0000313" key="1">
    <source>
        <dbReference type="EMBL" id="ETW19159.1"/>
    </source>
</evidence>
<evidence type="ECO:0000313" key="2">
    <source>
        <dbReference type="Proteomes" id="UP000030690"/>
    </source>
</evidence>
<dbReference type="Pfam" id="PF23513">
    <property type="entry name" value="Microp_apicomplexa_9"/>
    <property type="match status" value="1"/>
</dbReference>
<reference evidence="1 2" key="2">
    <citation type="submission" date="2013-02" db="EMBL/GenBank/DDBJ databases">
        <title>The Genome Sequence of Plasmodium falciparum Vietnam Oak-Knoll (FVO).</title>
        <authorList>
            <consortium name="The Broad Institute Genome Sequencing Platform"/>
            <consortium name="The Broad Institute Genome Sequencing Center for Infectious Disease"/>
            <person name="Neafsey D."/>
            <person name="Cheeseman I."/>
            <person name="Volkman S."/>
            <person name="Adams J."/>
            <person name="Walker B."/>
            <person name="Young S.K."/>
            <person name="Zeng Q."/>
            <person name="Gargeya S."/>
            <person name="Fitzgerald M."/>
            <person name="Haas B."/>
            <person name="Abouelleil A."/>
            <person name="Alvarado L."/>
            <person name="Arachchi H.M."/>
            <person name="Berlin A.M."/>
            <person name="Chapman S.B."/>
            <person name="Dewar J."/>
            <person name="Goldberg J."/>
            <person name="Griggs A."/>
            <person name="Gujja S."/>
            <person name="Hansen M."/>
            <person name="Howarth C."/>
            <person name="Imamovic A."/>
            <person name="Larimer J."/>
            <person name="McCowan C."/>
            <person name="Murphy C."/>
            <person name="Neiman D."/>
            <person name="Pearson M."/>
            <person name="Priest M."/>
            <person name="Roberts A."/>
            <person name="Saif S."/>
            <person name="Shea T."/>
            <person name="Sisk P."/>
            <person name="Sykes S."/>
            <person name="Wortman J."/>
            <person name="Nusbaum C."/>
            <person name="Birren B."/>
        </authorList>
    </citation>
    <scope>NUCLEOTIDE SEQUENCE [LARGE SCALE GENOMIC DNA]</scope>
    <source>
        <strain evidence="2">Vietnam Oak-Knoll (FVO)</strain>
    </source>
</reference>
<reference evidence="1 2" key="1">
    <citation type="submission" date="2013-02" db="EMBL/GenBank/DDBJ databases">
        <title>The Genome Annotation of Plasmodium falciparum Vietnam Oak-Knoll (FVO).</title>
        <authorList>
            <consortium name="The Broad Institute Genome Sequencing Platform"/>
            <consortium name="The Broad Institute Genome Sequencing Center for Infectious Disease"/>
            <person name="Neafsey D."/>
            <person name="Hoffman S."/>
            <person name="Volkman S."/>
            <person name="Rosenthal P."/>
            <person name="Walker B."/>
            <person name="Young S.K."/>
            <person name="Zeng Q."/>
            <person name="Gargeya S."/>
            <person name="Fitzgerald M."/>
            <person name="Haas B."/>
            <person name="Abouelleil A."/>
            <person name="Allen A.W."/>
            <person name="Alvarado L."/>
            <person name="Arachchi H.M."/>
            <person name="Berlin A.M."/>
            <person name="Chapman S.B."/>
            <person name="Gainer-Dewar J."/>
            <person name="Goldberg J."/>
            <person name="Griggs A."/>
            <person name="Gujja S."/>
            <person name="Hansen M."/>
            <person name="Howarth C."/>
            <person name="Imamovic A."/>
            <person name="Ireland A."/>
            <person name="Larimer J."/>
            <person name="McCowan C."/>
            <person name="Murphy C."/>
            <person name="Pearson M."/>
            <person name="Poon T.W."/>
            <person name="Priest M."/>
            <person name="Roberts A."/>
            <person name="Saif S."/>
            <person name="Shea T."/>
            <person name="Sisk P."/>
            <person name="Sykes S."/>
            <person name="Wortman J."/>
            <person name="Nusbaum C."/>
            <person name="Birren B."/>
        </authorList>
    </citation>
    <scope>NUCLEOTIDE SEQUENCE [LARGE SCALE GENOMIC DNA]</scope>
    <source>
        <strain evidence="2">Vietnam Oak-Knoll (FVO)</strain>
    </source>
</reference>
<dbReference type="EMBL" id="KI925073">
    <property type="protein sequence ID" value="ETW19159.1"/>
    <property type="molecule type" value="Genomic_DNA"/>
</dbReference>
<proteinExistence type="predicted"/>